<keyword evidence="3" id="KW-0862">Zinc</keyword>
<dbReference type="SMART" id="SM00343">
    <property type="entry name" value="ZnF_C2HC"/>
    <property type="match status" value="2"/>
</dbReference>
<comment type="caution">
    <text evidence="7">The sequence shown here is derived from an EMBL/GenBank/DDBJ whole genome shotgun (WGS) entry which is preliminary data.</text>
</comment>
<protein>
    <recommendedName>
        <fullName evidence="6">CCHC-type domain-containing protein</fullName>
    </recommendedName>
</protein>
<dbReference type="SUPFAM" id="SSF57756">
    <property type="entry name" value="Retrovirus zinc finger-like domains"/>
    <property type="match status" value="1"/>
</dbReference>
<dbReference type="InterPro" id="IPR040194">
    <property type="entry name" value="Cwf19-like"/>
</dbReference>
<evidence type="ECO:0000313" key="8">
    <source>
        <dbReference type="Proteomes" id="UP001145021"/>
    </source>
</evidence>
<dbReference type="InterPro" id="IPR001878">
    <property type="entry name" value="Znf_CCHC"/>
</dbReference>
<dbReference type="Pfam" id="PF04677">
    <property type="entry name" value="CwfJ_C_1"/>
    <property type="match status" value="1"/>
</dbReference>
<evidence type="ECO:0000256" key="2">
    <source>
        <dbReference type="ARBA" id="ARBA00022771"/>
    </source>
</evidence>
<evidence type="ECO:0000313" key="7">
    <source>
        <dbReference type="EMBL" id="KAJ1643000.1"/>
    </source>
</evidence>
<dbReference type="EMBL" id="JANBOH010000308">
    <property type="protein sequence ID" value="KAJ1643000.1"/>
    <property type="molecule type" value="Genomic_DNA"/>
</dbReference>
<dbReference type="Proteomes" id="UP001145021">
    <property type="component" value="Unassembled WGS sequence"/>
</dbReference>
<dbReference type="Pfam" id="PF04676">
    <property type="entry name" value="CwfJ_C_2"/>
    <property type="match status" value="1"/>
</dbReference>
<feature type="compositionally biased region" description="Basic and acidic residues" evidence="5">
    <location>
        <begin position="131"/>
        <end position="155"/>
    </location>
</feature>
<dbReference type="PROSITE" id="PS50158">
    <property type="entry name" value="ZF_CCHC"/>
    <property type="match status" value="2"/>
</dbReference>
<keyword evidence="8" id="KW-1185">Reference proteome</keyword>
<evidence type="ECO:0000256" key="5">
    <source>
        <dbReference type="SAM" id="MobiDB-lite"/>
    </source>
</evidence>
<dbReference type="PANTHER" id="PTHR12072">
    <property type="entry name" value="CWF19, CELL CYCLE CONTROL PROTEIN"/>
    <property type="match status" value="1"/>
</dbReference>
<dbReference type="InterPro" id="IPR025829">
    <property type="entry name" value="Zn_knuckle_CX2CX3GHX4C"/>
</dbReference>
<keyword evidence="1" id="KW-0479">Metal-binding</keyword>
<evidence type="ECO:0000256" key="3">
    <source>
        <dbReference type="ARBA" id="ARBA00022833"/>
    </source>
</evidence>
<dbReference type="GO" id="GO:0003676">
    <property type="term" value="F:nucleic acid binding"/>
    <property type="evidence" value="ECO:0007669"/>
    <property type="project" value="InterPro"/>
</dbReference>
<evidence type="ECO:0000256" key="4">
    <source>
        <dbReference type="PROSITE-ProRule" id="PRU00047"/>
    </source>
</evidence>
<feature type="region of interest" description="Disordered" evidence="5">
    <location>
        <begin position="130"/>
        <end position="170"/>
    </location>
</feature>
<accession>A0A9W7XEV2</accession>
<dbReference type="GO" id="GO:0008270">
    <property type="term" value="F:zinc ion binding"/>
    <property type="evidence" value="ECO:0007669"/>
    <property type="project" value="UniProtKB-KW"/>
</dbReference>
<dbReference type="Pfam" id="PF13696">
    <property type="entry name" value="zf-CCHC_2"/>
    <property type="match status" value="2"/>
</dbReference>
<gene>
    <name evidence="7" type="ORF">LPJ64_005187</name>
</gene>
<proteinExistence type="predicted"/>
<organism evidence="7 8">
    <name type="scientific">Coemansia asiatica</name>
    <dbReference type="NCBI Taxonomy" id="1052880"/>
    <lineage>
        <taxon>Eukaryota</taxon>
        <taxon>Fungi</taxon>
        <taxon>Fungi incertae sedis</taxon>
        <taxon>Zoopagomycota</taxon>
        <taxon>Kickxellomycotina</taxon>
        <taxon>Kickxellomycetes</taxon>
        <taxon>Kickxellales</taxon>
        <taxon>Kickxellaceae</taxon>
        <taxon>Coemansia</taxon>
    </lineage>
</organism>
<dbReference type="InterPro" id="IPR036875">
    <property type="entry name" value="Znf_CCHC_sf"/>
</dbReference>
<dbReference type="AlphaFoldDB" id="A0A9W7XEV2"/>
<feature type="region of interest" description="Disordered" evidence="5">
    <location>
        <begin position="386"/>
        <end position="414"/>
    </location>
</feature>
<dbReference type="GO" id="GO:0061632">
    <property type="term" value="F:RNA lariat debranching enzyme activator activity"/>
    <property type="evidence" value="ECO:0007669"/>
    <property type="project" value="TreeGrafter"/>
</dbReference>
<dbReference type="InterPro" id="IPR006767">
    <property type="entry name" value="Cwf19-like_C_dom-2"/>
</dbReference>
<sequence length="723" mass="80087">METQVDQQQQQPKVLVSGSINGGLADFFAKVGKLDAKYGPFSVMFVTGNMFGGSADDDEDVDPLLDNKVAVPVMTYVSVGDRALPPRVEERISMRSGEICNNLVILKGHGVLQTTEGIKIAYIGGRYASRAPDRQETDDKRPATEPEDGETKNEDEGQEENIEEERTLDTKAIDAGHEGLFPDGNNEEIASAGISISRSEHISFDRASLGDLIMRVAEENTKAYQDTEAQPSVDILLTYDWPLGVSPREQMGDLAQQPRDACNKIAYAAAAIMPRYHFASGEQLFFERFPWKYNDRIRTGHKRADSTAHFTRFVGLGCVNGSEHEKQRWFYAMNVSPLQAVRKGQLAPSELPRNCTPNPLFQFGRLDRPLEKKIASRIITDLESDNGFIKSKGNRGSSNGKDALAKNGHSRRPPPPLDYVCRSCNQPGHWVGDCPTREQVKRQRTDTAPPDGYVCHKCKQPGHWRPDCPAGSVDDGAATADMLAKCWFCLANPDVDQNLMVAIGDEAYVAISKGALVVSGEDGQRGFDGHKSPIPGGGHVLVVPIAHIDSLRKAREGSSEADRNLCAEVDKWIDAISALYAEYDCVPFIFETCRCLPHVHTSIQMVPISKSRLPAFNETLKRLCSEGKLDIQNQYPENANGGYFEFNDLSLADNKDDNAQQPLYIYIPRKARSFNLQFGRKLAASVLGIPNREDWKSCVVADEVEAKERDRFIAAFAAHDFTR</sequence>
<feature type="domain" description="CCHC-type" evidence="6">
    <location>
        <begin position="455"/>
        <end position="469"/>
    </location>
</feature>
<evidence type="ECO:0000256" key="1">
    <source>
        <dbReference type="ARBA" id="ARBA00022723"/>
    </source>
</evidence>
<dbReference type="GO" id="GO:0071014">
    <property type="term" value="C:post-mRNA release spliceosomal complex"/>
    <property type="evidence" value="ECO:0007669"/>
    <property type="project" value="TreeGrafter"/>
</dbReference>
<dbReference type="InterPro" id="IPR006768">
    <property type="entry name" value="Cwf19-like_C_dom-1"/>
</dbReference>
<feature type="domain" description="CCHC-type" evidence="6">
    <location>
        <begin position="421"/>
        <end position="435"/>
    </location>
</feature>
<name>A0A9W7XEV2_9FUNG</name>
<dbReference type="Gene3D" id="4.10.60.10">
    <property type="entry name" value="Zinc finger, CCHC-type"/>
    <property type="match status" value="2"/>
</dbReference>
<dbReference type="PANTHER" id="PTHR12072:SF4">
    <property type="entry name" value="CWF19-LIKE PROTEIN 1"/>
    <property type="match status" value="1"/>
</dbReference>
<reference evidence="7" key="1">
    <citation type="submission" date="2022-07" db="EMBL/GenBank/DDBJ databases">
        <title>Phylogenomic reconstructions and comparative analyses of Kickxellomycotina fungi.</title>
        <authorList>
            <person name="Reynolds N.K."/>
            <person name="Stajich J.E."/>
            <person name="Barry K."/>
            <person name="Grigoriev I.V."/>
            <person name="Crous P."/>
            <person name="Smith M.E."/>
        </authorList>
    </citation>
    <scope>NUCLEOTIDE SEQUENCE</scope>
    <source>
        <strain evidence="7">NBRC 105413</strain>
    </source>
</reference>
<keyword evidence="2 4" id="KW-0863">Zinc-finger</keyword>
<dbReference type="GO" id="GO:0000398">
    <property type="term" value="P:mRNA splicing, via spliceosome"/>
    <property type="evidence" value="ECO:0007669"/>
    <property type="project" value="TreeGrafter"/>
</dbReference>
<evidence type="ECO:0000259" key="6">
    <source>
        <dbReference type="PROSITE" id="PS50158"/>
    </source>
</evidence>